<keyword evidence="3 6" id="KW-1133">Transmembrane helix</keyword>
<dbReference type="EMBL" id="CCKQ01019155">
    <property type="protein sequence ID" value="CDW91166.1"/>
    <property type="molecule type" value="Genomic_DNA"/>
</dbReference>
<dbReference type="Proteomes" id="UP000039865">
    <property type="component" value="Unassembled WGS sequence"/>
</dbReference>
<dbReference type="AlphaFoldDB" id="A0A078BA99"/>
<evidence type="ECO:0000313" key="8">
    <source>
        <dbReference type="Proteomes" id="UP000039865"/>
    </source>
</evidence>
<dbReference type="InterPro" id="IPR019184">
    <property type="entry name" value="Uncharacterised_TM-17"/>
</dbReference>
<dbReference type="OMA" id="HENCIYI"/>
<accession>A0A078BA99</accession>
<dbReference type="GO" id="GO:0035869">
    <property type="term" value="C:ciliary transition zone"/>
    <property type="evidence" value="ECO:0007669"/>
    <property type="project" value="TreeGrafter"/>
</dbReference>
<evidence type="ECO:0000256" key="5">
    <source>
        <dbReference type="SAM" id="MobiDB-lite"/>
    </source>
</evidence>
<sequence length="298" mass="35266">MESNGKNMSLRMSSKKRNQSPGGEMRRSNTKKKSVKYSKLPEEPDQFEVQKQNIEDEIAELGVKSSLIEKSKIKEQNLRKHEIYDNTYYIPNNKIRVLEIPMSSSLTFQMLAYYHFYYDLFYLVCVFTTQIYKFWVMKTDIIAIMALIITLIWFPVELARLNFAYKGNINETFPEMIAFIIFTIFFIMPFSIVPIIQSFKFPHENCIYIINYAFIVFELIFGFVVMCRFMNTQSAAFYLRTAPIIDKNFILKYQNQSEIKLSREIALGVRKYDRLHDTTDIFEDSDKVRLSSKKVHVE</sequence>
<feature type="compositionally biased region" description="Polar residues" evidence="5">
    <location>
        <begin position="1"/>
        <end position="12"/>
    </location>
</feature>
<proteinExistence type="predicted"/>
<evidence type="ECO:0000256" key="6">
    <source>
        <dbReference type="SAM" id="Phobius"/>
    </source>
</evidence>
<keyword evidence="2 6" id="KW-0812">Transmembrane</keyword>
<dbReference type="Pfam" id="PF09799">
    <property type="entry name" value="Transmemb_17"/>
    <property type="match status" value="1"/>
</dbReference>
<keyword evidence="4 6" id="KW-0472">Membrane</keyword>
<dbReference type="GO" id="GO:0016020">
    <property type="term" value="C:membrane"/>
    <property type="evidence" value="ECO:0007669"/>
    <property type="project" value="UniProtKB-SubCell"/>
</dbReference>
<evidence type="ECO:0000256" key="2">
    <source>
        <dbReference type="ARBA" id="ARBA00022692"/>
    </source>
</evidence>
<dbReference type="GO" id="GO:1905515">
    <property type="term" value="P:non-motile cilium assembly"/>
    <property type="evidence" value="ECO:0007669"/>
    <property type="project" value="TreeGrafter"/>
</dbReference>
<evidence type="ECO:0000256" key="1">
    <source>
        <dbReference type="ARBA" id="ARBA00004141"/>
    </source>
</evidence>
<feature type="transmembrane region" description="Helical" evidence="6">
    <location>
        <begin position="177"/>
        <end position="197"/>
    </location>
</feature>
<dbReference type="OrthoDB" id="311720at2759"/>
<evidence type="ECO:0008006" key="9">
    <source>
        <dbReference type="Google" id="ProtNLM"/>
    </source>
</evidence>
<feature type="transmembrane region" description="Helical" evidence="6">
    <location>
        <begin position="141"/>
        <end position="165"/>
    </location>
</feature>
<protein>
    <recommendedName>
        <fullName evidence="9">Transmembrane protein</fullName>
    </recommendedName>
</protein>
<feature type="region of interest" description="Disordered" evidence="5">
    <location>
        <begin position="1"/>
        <end position="46"/>
    </location>
</feature>
<organism evidence="7 8">
    <name type="scientific">Stylonychia lemnae</name>
    <name type="common">Ciliate</name>
    <dbReference type="NCBI Taxonomy" id="5949"/>
    <lineage>
        <taxon>Eukaryota</taxon>
        <taxon>Sar</taxon>
        <taxon>Alveolata</taxon>
        <taxon>Ciliophora</taxon>
        <taxon>Intramacronucleata</taxon>
        <taxon>Spirotrichea</taxon>
        <taxon>Stichotrichia</taxon>
        <taxon>Sporadotrichida</taxon>
        <taxon>Oxytrichidae</taxon>
        <taxon>Stylonychinae</taxon>
        <taxon>Stylonychia</taxon>
    </lineage>
</organism>
<keyword evidence="8" id="KW-1185">Reference proteome</keyword>
<gene>
    <name evidence="7" type="primary">Contig18479.g19623</name>
    <name evidence="7" type="ORF">STYLEM_20318</name>
</gene>
<feature type="transmembrane region" description="Helical" evidence="6">
    <location>
        <begin position="209"/>
        <end position="230"/>
    </location>
</feature>
<feature type="transmembrane region" description="Helical" evidence="6">
    <location>
        <begin position="116"/>
        <end position="135"/>
    </location>
</feature>
<comment type="subcellular location">
    <subcellularLocation>
        <location evidence="1">Membrane</location>
        <topology evidence="1">Multi-pass membrane protein</topology>
    </subcellularLocation>
</comment>
<dbReference type="InParanoid" id="A0A078BA99"/>
<dbReference type="PANTHER" id="PTHR13531">
    <property type="entry name" value="GEO07735P1-RELATED-RELATED"/>
    <property type="match status" value="1"/>
</dbReference>
<reference evidence="7 8" key="1">
    <citation type="submission" date="2014-06" db="EMBL/GenBank/DDBJ databases">
        <authorList>
            <person name="Swart Estienne"/>
        </authorList>
    </citation>
    <scope>NUCLEOTIDE SEQUENCE [LARGE SCALE GENOMIC DNA]</scope>
    <source>
        <strain evidence="7 8">130c</strain>
    </source>
</reference>
<evidence type="ECO:0000256" key="3">
    <source>
        <dbReference type="ARBA" id="ARBA00022989"/>
    </source>
</evidence>
<name>A0A078BA99_STYLE</name>
<evidence type="ECO:0000256" key="4">
    <source>
        <dbReference type="ARBA" id="ARBA00023136"/>
    </source>
</evidence>
<evidence type="ECO:0000313" key="7">
    <source>
        <dbReference type="EMBL" id="CDW91166.1"/>
    </source>
</evidence>